<dbReference type="InterPro" id="IPR051072">
    <property type="entry name" value="CACNG_subunit"/>
</dbReference>
<dbReference type="GO" id="GO:0016247">
    <property type="term" value="F:channel regulator activity"/>
    <property type="evidence" value="ECO:0007669"/>
    <property type="project" value="TreeGrafter"/>
</dbReference>
<evidence type="ECO:0000256" key="2">
    <source>
        <dbReference type="SAM" id="Phobius"/>
    </source>
</evidence>
<feature type="region of interest" description="Disordered" evidence="1">
    <location>
        <begin position="508"/>
        <end position="536"/>
    </location>
</feature>
<sequence>MCCSGSTNGSGMTRCGVICGLAALVALTTALLGPAWLHTEEQLTLPHLPRQFASAVTVRFKLGLFKVCPTIIKPPNITFYVSTPGCTKVRYNNFADVASRELGFNELNFTPLVVSKMRISAPFQIAAVVLISLGTFFAMIGHCYGDHKTIIACGLYLLGGLSLGGGLIVLASALSDASFESPKRYGVLSSLNLEDNALPQYKYGWCLQLSGLALILAEIAALFTVSGYMARFPTVEDMVRVMVPGAERKLREQRGLSSEYLVRSHQKSPGVAQTQTFDQPTKDVILGPQRLTEEGTTSLLCKTAPDICVSNPKSISYVDKNDLSHILPSYPNSQIVEPQFTFVDKIEPGIVDSRLSGFADKEGFMDSRILSDSRQNIMTYTEDKEHVLNSQQQHQQQLHQQQLQQQQQLHQQQQLQESRYVEFCNSPRMQEQCSNNDTLMSNVIIVSDTRHPMTNNEYLHDNKNYNCCNNLAGQTVPIILKHNNQNQNITTIQSHGMYQNFGTIHSGRCSEPSTSTSTNTNQRSMTLQNPKRKNQIGQNTFSTLECEKRGNGQKTSGHCGKIGFYAGSAV</sequence>
<feature type="compositionally biased region" description="Polar residues" evidence="1">
    <location>
        <begin position="522"/>
        <end position="536"/>
    </location>
</feature>
<feature type="transmembrane region" description="Helical" evidence="2">
    <location>
        <begin position="153"/>
        <end position="174"/>
    </location>
</feature>
<dbReference type="GO" id="GO:0099590">
    <property type="term" value="P:neurotransmitter receptor internalization"/>
    <property type="evidence" value="ECO:0007669"/>
    <property type="project" value="TreeGrafter"/>
</dbReference>
<dbReference type="GO" id="GO:0019226">
    <property type="term" value="P:transmission of nerve impulse"/>
    <property type="evidence" value="ECO:0007669"/>
    <property type="project" value="TreeGrafter"/>
</dbReference>
<dbReference type="GO" id="GO:0098943">
    <property type="term" value="P:neurotransmitter receptor transport, postsynaptic endosome to lysosome"/>
    <property type="evidence" value="ECO:0007669"/>
    <property type="project" value="TreeGrafter"/>
</dbReference>
<keyword evidence="2" id="KW-0812">Transmembrane</keyword>
<dbReference type="GO" id="GO:0005245">
    <property type="term" value="F:voltage-gated calcium channel activity"/>
    <property type="evidence" value="ECO:0007669"/>
    <property type="project" value="TreeGrafter"/>
</dbReference>
<keyword evidence="2" id="KW-1133">Transmembrane helix</keyword>
<dbReference type="GO" id="GO:0098970">
    <property type="term" value="P:postsynaptic neurotransmitter receptor diffusion trapping"/>
    <property type="evidence" value="ECO:0007669"/>
    <property type="project" value="TreeGrafter"/>
</dbReference>
<dbReference type="Gene3D" id="1.20.140.150">
    <property type="match status" value="1"/>
</dbReference>
<feature type="transmembrane region" description="Helical" evidence="2">
    <location>
        <begin position="209"/>
        <end position="230"/>
    </location>
</feature>
<reference evidence="3 4" key="1">
    <citation type="submission" date="2020-08" db="EMBL/GenBank/DDBJ databases">
        <title>Aphidius gifuensis genome sequencing and assembly.</title>
        <authorList>
            <person name="Du Z."/>
        </authorList>
    </citation>
    <scope>NUCLEOTIDE SEQUENCE [LARGE SCALE GENOMIC DNA]</scope>
    <source>
        <strain evidence="3">YNYX2018</strain>
        <tissue evidence="3">Adults</tissue>
    </source>
</reference>
<keyword evidence="4" id="KW-1185">Reference proteome</keyword>
<organism evidence="3 4">
    <name type="scientific">Aphidius gifuensis</name>
    <name type="common">Parasitoid wasp</name>
    <dbReference type="NCBI Taxonomy" id="684658"/>
    <lineage>
        <taxon>Eukaryota</taxon>
        <taxon>Metazoa</taxon>
        <taxon>Ecdysozoa</taxon>
        <taxon>Arthropoda</taxon>
        <taxon>Hexapoda</taxon>
        <taxon>Insecta</taxon>
        <taxon>Pterygota</taxon>
        <taxon>Neoptera</taxon>
        <taxon>Endopterygota</taxon>
        <taxon>Hymenoptera</taxon>
        <taxon>Apocrita</taxon>
        <taxon>Ichneumonoidea</taxon>
        <taxon>Braconidae</taxon>
        <taxon>Aphidiinae</taxon>
        <taxon>Aphidius</taxon>
    </lineage>
</organism>
<evidence type="ECO:0008006" key="5">
    <source>
        <dbReference type="Google" id="ProtNLM"/>
    </source>
</evidence>
<protein>
    <recommendedName>
        <fullName evidence="5">Voltage-dependent calcium channel gamma-5 subunit</fullName>
    </recommendedName>
</protein>
<dbReference type="OrthoDB" id="5917530at2759"/>
<dbReference type="GO" id="GO:0098839">
    <property type="term" value="C:postsynaptic density membrane"/>
    <property type="evidence" value="ECO:0007669"/>
    <property type="project" value="TreeGrafter"/>
</dbReference>
<dbReference type="GO" id="GO:0051968">
    <property type="term" value="P:positive regulation of synaptic transmission, glutamatergic"/>
    <property type="evidence" value="ECO:0007669"/>
    <property type="project" value="TreeGrafter"/>
</dbReference>
<evidence type="ECO:0000256" key="1">
    <source>
        <dbReference type="SAM" id="MobiDB-lite"/>
    </source>
</evidence>
<proteinExistence type="predicted"/>
<dbReference type="PANTHER" id="PTHR12107">
    <property type="entry name" value="VOLTAGE-DEPENDENT CALCIUM CHANNEL GAMMA SUBUNIT"/>
    <property type="match status" value="1"/>
</dbReference>
<dbReference type="Proteomes" id="UP000639338">
    <property type="component" value="Unassembled WGS sequence"/>
</dbReference>
<accession>A0A834XNF0</accession>
<name>A0A834XNF0_APHGI</name>
<feature type="transmembrane region" description="Helical" evidence="2">
    <location>
        <begin position="121"/>
        <end position="141"/>
    </location>
</feature>
<evidence type="ECO:0000313" key="3">
    <source>
        <dbReference type="EMBL" id="KAF7989618.1"/>
    </source>
</evidence>
<dbReference type="AlphaFoldDB" id="A0A834XNF0"/>
<gene>
    <name evidence="3" type="ORF">HCN44_008292</name>
</gene>
<keyword evidence="2" id="KW-0472">Membrane</keyword>
<dbReference type="PANTHER" id="PTHR12107:SF0">
    <property type="entry name" value="STARGAZIN (MAMMALIAN CALCIUM CHANNEL) HOMOLOG"/>
    <property type="match status" value="1"/>
</dbReference>
<feature type="transmembrane region" description="Helical" evidence="2">
    <location>
        <begin position="15"/>
        <end position="37"/>
    </location>
</feature>
<comment type="caution">
    <text evidence="3">The sequence shown here is derived from an EMBL/GenBank/DDBJ whole genome shotgun (WGS) entry which is preliminary data.</text>
</comment>
<dbReference type="EMBL" id="JACMRX010000005">
    <property type="protein sequence ID" value="KAF7989618.1"/>
    <property type="molecule type" value="Genomic_DNA"/>
</dbReference>
<dbReference type="GO" id="GO:0032281">
    <property type="term" value="C:AMPA glutamate receptor complex"/>
    <property type="evidence" value="ECO:0007669"/>
    <property type="project" value="TreeGrafter"/>
</dbReference>
<evidence type="ECO:0000313" key="4">
    <source>
        <dbReference type="Proteomes" id="UP000639338"/>
    </source>
</evidence>